<organism evidence="2 3">
    <name type="scientific">Clostridium tanneri</name>
    <dbReference type="NCBI Taxonomy" id="3037988"/>
    <lineage>
        <taxon>Bacteria</taxon>
        <taxon>Bacillati</taxon>
        <taxon>Bacillota</taxon>
        <taxon>Clostridia</taxon>
        <taxon>Eubacteriales</taxon>
        <taxon>Clostridiaceae</taxon>
        <taxon>Clostridium</taxon>
    </lineage>
</organism>
<comment type="caution">
    <text evidence="2">The sequence shown here is derived from an EMBL/GenBank/DDBJ whole genome shotgun (WGS) entry which is preliminary data.</text>
</comment>
<name>A0ABU4JWS9_9CLOT</name>
<keyword evidence="1" id="KW-0472">Membrane</keyword>
<accession>A0ABU4JWS9</accession>
<dbReference type="EMBL" id="JARUJP010000024">
    <property type="protein sequence ID" value="MDW8802609.1"/>
    <property type="molecule type" value="Genomic_DNA"/>
</dbReference>
<reference evidence="2 3" key="1">
    <citation type="submission" date="2023-04" db="EMBL/GenBank/DDBJ databases">
        <title>Clostridium tannerae sp. nov., isolated from the fecal material of an alpaca.</title>
        <authorList>
            <person name="Miller S."/>
            <person name="Hendry M."/>
            <person name="King J."/>
            <person name="Sankaranarayanan K."/>
            <person name="Lawson P.A."/>
        </authorList>
    </citation>
    <scope>NUCLEOTIDE SEQUENCE [LARGE SCALE GENOMIC DNA]</scope>
    <source>
        <strain evidence="2 3">A1-XYC3</strain>
    </source>
</reference>
<evidence type="ECO:0000313" key="3">
    <source>
        <dbReference type="Proteomes" id="UP001281656"/>
    </source>
</evidence>
<sequence>MKRGVSLFEWIFCLLCYGVIISFFALNFLGTRAFTICLIIVGIAAETIFTYVTVFSWREMPIGSMYNPTGFIEVHVENICEGSRKKFMEICLDVLLYAMIYRKNIMLDTWLIREGHIKEIFGDAAKLYKPSIIQRVVNFILEKKYSKKNKRKAFRCIIYVDRLTDGESEVVMEKLRMLKSKLRQIDL</sequence>
<dbReference type="RefSeq" id="WP_318798918.1">
    <property type="nucleotide sequence ID" value="NZ_JARUJP010000024.1"/>
</dbReference>
<feature type="transmembrane region" description="Helical" evidence="1">
    <location>
        <begin position="7"/>
        <end position="27"/>
    </location>
</feature>
<feature type="transmembrane region" description="Helical" evidence="1">
    <location>
        <begin position="33"/>
        <end position="57"/>
    </location>
</feature>
<keyword evidence="1" id="KW-0812">Transmembrane</keyword>
<evidence type="ECO:0000313" key="2">
    <source>
        <dbReference type="EMBL" id="MDW8802609.1"/>
    </source>
</evidence>
<protein>
    <submittedName>
        <fullName evidence="2">Uncharacterized protein</fullName>
    </submittedName>
</protein>
<keyword evidence="1" id="KW-1133">Transmembrane helix</keyword>
<proteinExistence type="predicted"/>
<evidence type="ECO:0000256" key="1">
    <source>
        <dbReference type="SAM" id="Phobius"/>
    </source>
</evidence>
<keyword evidence="3" id="KW-1185">Reference proteome</keyword>
<gene>
    <name evidence="2" type="ORF">P8V03_15790</name>
</gene>
<dbReference type="Proteomes" id="UP001281656">
    <property type="component" value="Unassembled WGS sequence"/>
</dbReference>